<evidence type="ECO:0000313" key="2">
    <source>
        <dbReference type="EMBL" id="MDR7082794.1"/>
    </source>
</evidence>
<proteinExistence type="predicted"/>
<accession>A0ABU1UC62</accession>
<gene>
    <name evidence="2" type="ORF">J2X01_002084</name>
</gene>
<feature type="transmembrane region" description="Helical" evidence="1">
    <location>
        <begin position="92"/>
        <end position="113"/>
    </location>
</feature>
<keyword evidence="1" id="KW-0812">Transmembrane</keyword>
<dbReference type="RefSeq" id="WP_310056514.1">
    <property type="nucleotide sequence ID" value="NZ_JAVDVQ010000007.1"/>
</dbReference>
<dbReference type="Proteomes" id="UP001252243">
    <property type="component" value="Unassembled WGS sequence"/>
</dbReference>
<keyword evidence="1" id="KW-1133">Transmembrane helix</keyword>
<organism evidence="2 3">
    <name type="scientific">Arthrobacter ginsengisoli</name>
    <dbReference type="NCBI Taxonomy" id="1356565"/>
    <lineage>
        <taxon>Bacteria</taxon>
        <taxon>Bacillati</taxon>
        <taxon>Actinomycetota</taxon>
        <taxon>Actinomycetes</taxon>
        <taxon>Micrococcales</taxon>
        <taxon>Micrococcaceae</taxon>
        <taxon>Arthrobacter</taxon>
    </lineage>
</organism>
<comment type="caution">
    <text evidence="2">The sequence shown here is derived from an EMBL/GenBank/DDBJ whole genome shotgun (WGS) entry which is preliminary data.</text>
</comment>
<name>A0ABU1UC62_9MICC</name>
<evidence type="ECO:0000256" key="1">
    <source>
        <dbReference type="SAM" id="Phobius"/>
    </source>
</evidence>
<keyword evidence="3" id="KW-1185">Reference proteome</keyword>
<evidence type="ECO:0008006" key="4">
    <source>
        <dbReference type="Google" id="ProtNLM"/>
    </source>
</evidence>
<protein>
    <recommendedName>
        <fullName evidence="4">Sporulation protein YtfJ</fullName>
    </recommendedName>
</protein>
<sequence>MTEALASLTETFKNVGVSRAYGPAVTVDGEELVPVALVSFGFGGGGNADAGTAALDSSQESAAGGGGGGFVLPLGVYCRGRNGRLSFRPNSLAVLAGLVPLVCAVGFSVRGVLRTLRRS</sequence>
<keyword evidence="1" id="KW-0472">Membrane</keyword>
<dbReference type="EMBL" id="JAVDVQ010000007">
    <property type="protein sequence ID" value="MDR7082794.1"/>
    <property type="molecule type" value="Genomic_DNA"/>
</dbReference>
<reference evidence="2 3" key="1">
    <citation type="submission" date="2023-07" db="EMBL/GenBank/DDBJ databases">
        <title>Sorghum-associated microbial communities from plants grown in Nebraska, USA.</title>
        <authorList>
            <person name="Schachtman D."/>
        </authorList>
    </citation>
    <scope>NUCLEOTIDE SEQUENCE [LARGE SCALE GENOMIC DNA]</scope>
    <source>
        <strain evidence="2 3">BE167</strain>
    </source>
</reference>
<evidence type="ECO:0000313" key="3">
    <source>
        <dbReference type="Proteomes" id="UP001252243"/>
    </source>
</evidence>